<dbReference type="Proteomes" id="UP000265520">
    <property type="component" value="Unassembled WGS sequence"/>
</dbReference>
<accession>A0A392V3Y2</accession>
<feature type="compositionally biased region" description="Basic and acidic residues" evidence="1">
    <location>
        <begin position="14"/>
        <end position="32"/>
    </location>
</feature>
<feature type="non-terminal residue" evidence="2">
    <location>
        <position position="1"/>
    </location>
</feature>
<evidence type="ECO:0000256" key="1">
    <source>
        <dbReference type="SAM" id="MobiDB-lite"/>
    </source>
</evidence>
<evidence type="ECO:0000313" key="2">
    <source>
        <dbReference type="EMBL" id="MCI81140.1"/>
    </source>
</evidence>
<protein>
    <submittedName>
        <fullName evidence="2">Uncharacterized protein</fullName>
    </submittedName>
</protein>
<feature type="region of interest" description="Disordered" evidence="1">
    <location>
        <begin position="1"/>
        <end position="32"/>
    </location>
</feature>
<evidence type="ECO:0000313" key="3">
    <source>
        <dbReference type="Proteomes" id="UP000265520"/>
    </source>
</evidence>
<dbReference type="EMBL" id="LXQA011011859">
    <property type="protein sequence ID" value="MCI81140.1"/>
    <property type="molecule type" value="Genomic_DNA"/>
</dbReference>
<comment type="caution">
    <text evidence="2">The sequence shown here is derived from an EMBL/GenBank/DDBJ whole genome shotgun (WGS) entry which is preliminary data.</text>
</comment>
<reference evidence="2 3" key="1">
    <citation type="journal article" date="2018" name="Front. Plant Sci.">
        <title>Red Clover (Trifolium pratense) and Zigzag Clover (T. medium) - A Picture of Genomic Similarities and Differences.</title>
        <authorList>
            <person name="Dluhosova J."/>
            <person name="Istvanek J."/>
            <person name="Nedelnik J."/>
            <person name="Repkova J."/>
        </authorList>
    </citation>
    <scope>NUCLEOTIDE SEQUENCE [LARGE SCALE GENOMIC DNA]</scope>
    <source>
        <strain evidence="3">cv. 10/8</strain>
        <tissue evidence="2">Leaf</tissue>
    </source>
</reference>
<sequence>GDENHGNPMADACRLSHEGHRVEMHSGHLADE</sequence>
<dbReference type="AlphaFoldDB" id="A0A392V3Y2"/>
<keyword evidence="3" id="KW-1185">Reference proteome</keyword>
<proteinExistence type="predicted"/>
<organism evidence="2 3">
    <name type="scientific">Trifolium medium</name>
    <dbReference type="NCBI Taxonomy" id="97028"/>
    <lineage>
        <taxon>Eukaryota</taxon>
        <taxon>Viridiplantae</taxon>
        <taxon>Streptophyta</taxon>
        <taxon>Embryophyta</taxon>
        <taxon>Tracheophyta</taxon>
        <taxon>Spermatophyta</taxon>
        <taxon>Magnoliopsida</taxon>
        <taxon>eudicotyledons</taxon>
        <taxon>Gunneridae</taxon>
        <taxon>Pentapetalae</taxon>
        <taxon>rosids</taxon>
        <taxon>fabids</taxon>
        <taxon>Fabales</taxon>
        <taxon>Fabaceae</taxon>
        <taxon>Papilionoideae</taxon>
        <taxon>50 kb inversion clade</taxon>
        <taxon>NPAAA clade</taxon>
        <taxon>Hologalegina</taxon>
        <taxon>IRL clade</taxon>
        <taxon>Trifolieae</taxon>
        <taxon>Trifolium</taxon>
    </lineage>
</organism>
<name>A0A392V3Y2_9FABA</name>